<dbReference type="GO" id="GO:0044718">
    <property type="term" value="P:siderophore transmembrane transport"/>
    <property type="evidence" value="ECO:0007669"/>
    <property type="project" value="TreeGrafter"/>
</dbReference>
<feature type="signal peptide" evidence="7">
    <location>
        <begin position="1"/>
        <end position="25"/>
    </location>
</feature>
<evidence type="ECO:0000256" key="6">
    <source>
        <dbReference type="ARBA" id="ARBA00023237"/>
    </source>
</evidence>
<keyword evidence="2" id="KW-0813">Transport</keyword>
<organism evidence="9 10">
    <name type="scientific">OM182 bacterium</name>
    <dbReference type="NCBI Taxonomy" id="2510334"/>
    <lineage>
        <taxon>Bacteria</taxon>
        <taxon>Pseudomonadati</taxon>
        <taxon>Pseudomonadota</taxon>
        <taxon>Gammaproteobacteria</taxon>
        <taxon>OMG group</taxon>
        <taxon>OM182 clade</taxon>
    </lineage>
</organism>
<comment type="subcellular location">
    <subcellularLocation>
        <location evidence="1">Cell outer membrane</location>
        <topology evidence="1">Multi-pass membrane protein</topology>
    </subcellularLocation>
</comment>
<reference evidence="9 10" key="1">
    <citation type="submission" date="2019-02" db="EMBL/GenBank/DDBJ databases">
        <title>Prokaryotic population dynamics and viral predation in marine succession experiment using metagenomics: the confinement effect.</title>
        <authorList>
            <person name="Haro-Moreno J.M."/>
            <person name="Rodriguez-Valera F."/>
            <person name="Lopez-Perez M."/>
        </authorList>
    </citation>
    <scope>NUCLEOTIDE SEQUENCE [LARGE SCALE GENOMIC DNA]</scope>
    <source>
        <strain evidence="9">MED-G158</strain>
    </source>
</reference>
<sequence>MPYPTRPIVSLIGLALTSLSQTALAQQDPQQILVTGVVPAGSSIDRSKLPYPIQIGSAQDLHNVGGASLADFMGQSFSSVSLNDAQNNPLQRDLQYRGFTASALLGLAQGLAVYQNGVRINEPLGDAVNWDLLPQSAINQITLSGGSNPLYGLNSLGGSLVIDMKNGFNFQGSNIEISAGSFGRTTANIEIGGNDGQLGYYINIERFDEDGWRDQSESAALNVYGSFGWRSEYSAVNLNLQHGRSDLIGNGAAPVELLALRREAIFTGPDITENDMTMMSLDFSHEVSSTISFSGNLFWRKNDTDSFNGDGSEFAVCEFSGGPGLIEGLEEDDVEELGIDDDDLCEGQFAGADALESFLNNLATQAGEDEEFNIESFEADELSGTGVLSDQAINNISNRVQQSFGGDFQWTLKGSFAGYSGQLVIGGSYFKGESDFSSVLELANLDPISRITTGLGTGTFVDEA</sequence>
<evidence type="ECO:0000256" key="2">
    <source>
        <dbReference type="ARBA" id="ARBA00022448"/>
    </source>
</evidence>
<feature type="chain" id="PRO_5022178520" evidence="7">
    <location>
        <begin position="26"/>
        <end position="464"/>
    </location>
</feature>
<dbReference type="GO" id="GO:0015344">
    <property type="term" value="F:siderophore uptake transmembrane transporter activity"/>
    <property type="evidence" value="ECO:0007669"/>
    <property type="project" value="TreeGrafter"/>
</dbReference>
<name>A0A520RZR4_9GAMM</name>
<dbReference type="InterPro" id="IPR036942">
    <property type="entry name" value="Beta-barrel_TonB_sf"/>
</dbReference>
<comment type="caution">
    <text evidence="9">The sequence shown here is derived from an EMBL/GenBank/DDBJ whole genome shotgun (WGS) entry which is preliminary data.</text>
</comment>
<evidence type="ECO:0000256" key="3">
    <source>
        <dbReference type="ARBA" id="ARBA00022452"/>
    </source>
</evidence>
<dbReference type="PANTHER" id="PTHR30069:SF39">
    <property type="entry name" value="BLL6183 PROTEIN"/>
    <property type="match status" value="1"/>
</dbReference>
<keyword evidence="7" id="KW-0732">Signal</keyword>
<evidence type="ECO:0000313" key="10">
    <source>
        <dbReference type="Proteomes" id="UP000320404"/>
    </source>
</evidence>
<dbReference type="Pfam" id="PF07715">
    <property type="entry name" value="Plug"/>
    <property type="match status" value="1"/>
</dbReference>
<dbReference type="GO" id="GO:0009279">
    <property type="term" value="C:cell outer membrane"/>
    <property type="evidence" value="ECO:0007669"/>
    <property type="project" value="UniProtKB-SubCell"/>
</dbReference>
<evidence type="ECO:0000256" key="4">
    <source>
        <dbReference type="ARBA" id="ARBA00022692"/>
    </source>
</evidence>
<evidence type="ECO:0000256" key="1">
    <source>
        <dbReference type="ARBA" id="ARBA00004571"/>
    </source>
</evidence>
<keyword evidence="5" id="KW-0472">Membrane</keyword>
<dbReference type="Proteomes" id="UP000320404">
    <property type="component" value="Unassembled WGS sequence"/>
</dbReference>
<keyword evidence="9" id="KW-0675">Receptor</keyword>
<keyword evidence="6" id="KW-0998">Cell outer membrane</keyword>
<dbReference type="Gene3D" id="2.170.130.10">
    <property type="entry name" value="TonB-dependent receptor, plug domain"/>
    <property type="match status" value="1"/>
</dbReference>
<keyword evidence="4" id="KW-0812">Transmembrane</keyword>
<dbReference type="AlphaFoldDB" id="A0A520RZR4"/>
<keyword evidence="3" id="KW-1134">Transmembrane beta strand</keyword>
<dbReference type="InterPro" id="IPR039426">
    <property type="entry name" value="TonB-dep_rcpt-like"/>
</dbReference>
<dbReference type="SUPFAM" id="SSF56935">
    <property type="entry name" value="Porins"/>
    <property type="match status" value="1"/>
</dbReference>
<evidence type="ECO:0000256" key="7">
    <source>
        <dbReference type="SAM" id="SignalP"/>
    </source>
</evidence>
<dbReference type="PANTHER" id="PTHR30069">
    <property type="entry name" value="TONB-DEPENDENT OUTER MEMBRANE RECEPTOR"/>
    <property type="match status" value="1"/>
</dbReference>
<protein>
    <submittedName>
        <fullName evidence="9">TonB-dependent receptor</fullName>
    </submittedName>
</protein>
<feature type="domain" description="TonB-dependent receptor plug" evidence="8">
    <location>
        <begin position="47"/>
        <end position="158"/>
    </location>
</feature>
<dbReference type="InterPro" id="IPR037066">
    <property type="entry name" value="Plug_dom_sf"/>
</dbReference>
<dbReference type="EMBL" id="SHAH01000048">
    <property type="protein sequence ID" value="RZO75711.1"/>
    <property type="molecule type" value="Genomic_DNA"/>
</dbReference>
<evidence type="ECO:0000259" key="8">
    <source>
        <dbReference type="Pfam" id="PF07715"/>
    </source>
</evidence>
<proteinExistence type="predicted"/>
<evidence type="ECO:0000256" key="5">
    <source>
        <dbReference type="ARBA" id="ARBA00023136"/>
    </source>
</evidence>
<dbReference type="InterPro" id="IPR012910">
    <property type="entry name" value="Plug_dom"/>
</dbReference>
<feature type="non-terminal residue" evidence="9">
    <location>
        <position position="464"/>
    </location>
</feature>
<accession>A0A520RZR4</accession>
<gene>
    <name evidence="9" type="ORF">EVA69_03900</name>
</gene>
<dbReference type="Gene3D" id="2.40.170.20">
    <property type="entry name" value="TonB-dependent receptor, beta-barrel domain"/>
    <property type="match status" value="1"/>
</dbReference>
<evidence type="ECO:0000313" key="9">
    <source>
        <dbReference type="EMBL" id="RZO75711.1"/>
    </source>
</evidence>